<evidence type="ECO:0000313" key="3">
    <source>
        <dbReference type="Proteomes" id="UP000549765"/>
    </source>
</evidence>
<dbReference type="AlphaFoldDB" id="A0A7X6N2B0"/>
<protein>
    <submittedName>
        <fullName evidence="2">GIY-YIG nuclease family protein</fullName>
    </submittedName>
</protein>
<sequence length="276" mass="31459">MTKHIFISKEGNDNSISVFNIEPVVIVIADRKDLSTISKLEEAHIPGIYILLGEDKRYVGQASGEIINRLLQHDKNKDWWHKVIFFGREDGHLDKSQTDYLENKLITKFNDMGLPLDNGTAGNLSYIDKLSKSKANEMLSIVEDTLLNVVNLDLFEVEDDVQAVDPLIEENLGVYIRFNGQSFTQNSARKAYGQLMEYIFTKPIYREKLSQFITDGKPTTVEFVGQFEKISDRGVKLTRELKNGEHLYVNFSRSAIENKFNLVADQLGMPIEVSFS</sequence>
<organism evidence="2 3">
    <name type="scientific">Periweissella fabalis</name>
    <dbReference type="NCBI Taxonomy" id="1070421"/>
    <lineage>
        <taxon>Bacteria</taxon>
        <taxon>Bacillati</taxon>
        <taxon>Bacillota</taxon>
        <taxon>Bacilli</taxon>
        <taxon>Lactobacillales</taxon>
        <taxon>Lactobacillaceae</taxon>
        <taxon>Periweissella</taxon>
    </lineage>
</organism>
<dbReference type="PROSITE" id="PS50164">
    <property type="entry name" value="GIY_YIG"/>
    <property type="match status" value="1"/>
</dbReference>
<accession>A0A7X6N2B0</accession>
<evidence type="ECO:0000259" key="1">
    <source>
        <dbReference type="PROSITE" id="PS50164"/>
    </source>
</evidence>
<comment type="caution">
    <text evidence="2">The sequence shown here is derived from an EMBL/GenBank/DDBJ whole genome shotgun (WGS) entry which is preliminary data.</text>
</comment>
<name>A0A7X6N2B0_9LACO</name>
<dbReference type="Proteomes" id="UP000549765">
    <property type="component" value="Unassembled WGS sequence"/>
</dbReference>
<feature type="domain" description="GIY-YIG" evidence="1">
    <location>
        <begin position="44"/>
        <end position="119"/>
    </location>
</feature>
<gene>
    <name evidence="2" type="ORF">HF964_01030</name>
</gene>
<dbReference type="EMBL" id="JAAXPN010000001">
    <property type="protein sequence ID" value="NKZ23397.1"/>
    <property type="molecule type" value="Genomic_DNA"/>
</dbReference>
<dbReference type="CDD" id="cd10447">
    <property type="entry name" value="GIY-YIG_unchar_2"/>
    <property type="match status" value="1"/>
</dbReference>
<dbReference type="RefSeq" id="WP_168721195.1">
    <property type="nucleotide sequence ID" value="NZ_JAAXPN010000001.1"/>
</dbReference>
<proteinExistence type="predicted"/>
<reference evidence="2 3" key="1">
    <citation type="submission" date="2020-04" db="EMBL/GenBank/DDBJ databases">
        <title>MicrobeNet Type strains.</title>
        <authorList>
            <person name="Nicholson A.C."/>
        </authorList>
    </citation>
    <scope>NUCLEOTIDE SEQUENCE [LARGE SCALE GENOMIC DNA]</scope>
    <source>
        <strain evidence="2 3">CCUG 61472</strain>
    </source>
</reference>
<evidence type="ECO:0000313" key="2">
    <source>
        <dbReference type="EMBL" id="NKZ23397.1"/>
    </source>
</evidence>
<dbReference type="InterPro" id="IPR000305">
    <property type="entry name" value="GIY-YIG_endonuc"/>
</dbReference>
<keyword evidence="3" id="KW-1185">Reference proteome</keyword>